<reference evidence="1" key="1">
    <citation type="submission" date="2023-07" db="EMBL/GenBank/DDBJ databases">
        <title>Genomic Encyclopedia of Type Strains, Phase IV (KMG-IV): sequencing the most valuable type-strain genomes for metagenomic binning, comparative biology and taxonomic classification.</title>
        <authorList>
            <person name="Goeker M."/>
        </authorList>
    </citation>
    <scope>NUCLEOTIDE SEQUENCE</scope>
    <source>
        <strain evidence="1">DSM 26174</strain>
    </source>
</reference>
<gene>
    <name evidence="1" type="ORF">HNQ88_004867</name>
</gene>
<proteinExistence type="predicted"/>
<sequence>MRKFNHVGIPTNEKQENEIALDAIKCHITDFSKSPNRIEWLRFEEGSTFPKLIQTTAHIAYEVENMEKELANAEIIVEPFDNGEGTMIAFIVEEGAPIELMQFKA</sequence>
<dbReference type="RefSeq" id="WP_309942867.1">
    <property type="nucleotide sequence ID" value="NZ_AP025309.1"/>
</dbReference>
<organism evidence="1 2">
    <name type="scientific">Aureibacter tunicatorum</name>
    <dbReference type="NCBI Taxonomy" id="866807"/>
    <lineage>
        <taxon>Bacteria</taxon>
        <taxon>Pseudomonadati</taxon>
        <taxon>Bacteroidota</taxon>
        <taxon>Cytophagia</taxon>
        <taxon>Cytophagales</taxon>
        <taxon>Persicobacteraceae</taxon>
        <taxon>Aureibacter</taxon>
    </lineage>
</organism>
<dbReference type="AlphaFoldDB" id="A0AAE4BV69"/>
<keyword evidence="2" id="KW-1185">Reference proteome</keyword>
<comment type="caution">
    <text evidence="1">The sequence shown here is derived from an EMBL/GenBank/DDBJ whole genome shotgun (WGS) entry which is preliminary data.</text>
</comment>
<evidence type="ECO:0000313" key="1">
    <source>
        <dbReference type="EMBL" id="MDR6241780.1"/>
    </source>
</evidence>
<accession>A0AAE4BV69</accession>
<dbReference type="Proteomes" id="UP001185092">
    <property type="component" value="Unassembled WGS sequence"/>
</dbReference>
<name>A0AAE4BV69_9BACT</name>
<dbReference type="EMBL" id="JAVDQD010000011">
    <property type="protein sequence ID" value="MDR6241780.1"/>
    <property type="molecule type" value="Genomic_DNA"/>
</dbReference>
<protein>
    <submittedName>
        <fullName evidence="1">Uncharacterized protein</fullName>
    </submittedName>
</protein>
<evidence type="ECO:0000313" key="2">
    <source>
        <dbReference type="Proteomes" id="UP001185092"/>
    </source>
</evidence>